<evidence type="ECO:0000313" key="3">
    <source>
        <dbReference type="Proteomes" id="UP000199651"/>
    </source>
</evidence>
<evidence type="ECO:0000313" key="2">
    <source>
        <dbReference type="EMBL" id="SDN89601.1"/>
    </source>
</evidence>
<evidence type="ECO:0000256" key="1">
    <source>
        <dbReference type="SAM" id="SignalP"/>
    </source>
</evidence>
<name>A0A1H0F4S9_9PSEU</name>
<evidence type="ECO:0008006" key="4">
    <source>
        <dbReference type="Google" id="ProtNLM"/>
    </source>
</evidence>
<accession>A0A1H0F4S9</accession>
<reference evidence="3" key="1">
    <citation type="submission" date="2016-10" db="EMBL/GenBank/DDBJ databases">
        <authorList>
            <person name="Varghese N."/>
            <person name="Submissions S."/>
        </authorList>
    </citation>
    <scope>NUCLEOTIDE SEQUENCE [LARGE SCALE GENOMIC DNA]</scope>
    <source>
        <strain evidence="3">IBRC-M 10655</strain>
    </source>
</reference>
<dbReference type="Pfam" id="PF06101">
    <property type="entry name" value="Vps62"/>
    <property type="match status" value="2"/>
</dbReference>
<proteinExistence type="predicted"/>
<dbReference type="Proteomes" id="UP000199651">
    <property type="component" value="Unassembled WGS sequence"/>
</dbReference>
<dbReference type="PANTHER" id="PTHR48174">
    <property type="entry name" value="DUF946 FAMILY PROTEIN"/>
    <property type="match status" value="1"/>
</dbReference>
<dbReference type="STRING" id="504798.SAMN05421871_103642"/>
<feature type="chain" id="PRO_5011615493" description="DUF946 domain-containing protein" evidence="1">
    <location>
        <begin position="28"/>
        <end position="502"/>
    </location>
</feature>
<sequence length="502" mass="54006">MSSGRTKSLLLASALLASVGQPVAANAAAPPAPLRIQPVDRFVWVYDDAGTGAARDVSLWRPDTTAYPGYYSLGDVAMGAHGKRPANVFLVAGDSGVVARPTGYRLVWSDHGSGGTHDVSLWAPVPPSGYTCLGNVASPSYSQPSTDRIRCVRSDYTRAGSPVKIWDDSESGADSDVGIWQSDPSDHRGLPPSTFVARASHTDPGSPSLFRVLDKRMTNAAALSAAPMDGSRATLFAPVVTLHPRERYFPSTTQHFLANTHERDGHLVTNEPLGCDSCTDPAFLDGQNPGRQAVNAYALIVPRTSNGAPTDTVDIIYWMFYPYNNGKRVCIGVETDGTCVGGWSTFGNHVGDWEHITVRFREGLPEKIFYSQHSGGETFTFGDKNVPLANWRIGVYSALGSHGAYPDAGRHVYRTLPNGSDLADDTADGTRWDTRTNLISFPWRPKGSYTGSLSWLDIASRWGNPKSGCAVVEPVSGECVLNDGPAGPMFKSYSQPPLKPLE</sequence>
<feature type="signal peptide" evidence="1">
    <location>
        <begin position="1"/>
        <end position="27"/>
    </location>
</feature>
<dbReference type="EMBL" id="FNJB01000001">
    <property type="protein sequence ID" value="SDN89601.1"/>
    <property type="molecule type" value="Genomic_DNA"/>
</dbReference>
<dbReference type="OrthoDB" id="144586at2"/>
<dbReference type="PANTHER" id="PTHR48174:SF5">
    <property type="entry name" value="VACUOLAR PROTEIN SORTING-ASSOCIATED PROTEIN 62"/>
    <property type="match status" value="1"/>
</dbReference>
<organism evidence="2 3">
    <name type="scientific">Actinokineospora alba</name>
    <dbReference type="NCBI Taxonomy" id="504798"/>
    <lineage>
        <taxon>Bacteria</taxon>
        <taxon>Bacillati</taxon>
        <taxon>Actinomycetota</taxon>
        <taxon>Actinomycetes</taxon>
        <taxon>Pseudonocardiales</taxon>
        <taxon>Pseudonocardiaceae</taxon>
        <taxon>Actinokineospora</taxon>
    </lineage>
</organism>
<protein>
    <recommendedName>
        <fullName evidence="4">DUF946 domain-containing protein</fullName>
    </recommendedName>
</protein>
<dbReference type="InterPro" id="IPR009291">
    <property type="entry name" value="Vps62"/>
</dbReference>
<dbReference type="AlphaFoldDB" id="A0A1H0F4S9"/>
<gene>
    <name evidence="2" type="ORF">SAMN05192558_101228</name>
</gene>
<keyword evidence="3" id="KW-1185">Reference proteome</keyword>
<keyword evidence="1" id="KW-0732">Signal</keyword>